<feature type="compositionally biased region" description="Acidic residues" evidence="11">
    <location>
        <begin position="82"/>
        <end position="99"/>
    </location>
</feature>
<comment type="subcellular location">
    <subcellularLocation>
        <location evidence="1">Cytoplasm</location>
    </subcellularLocation>
</comment>
<evidence type="ECO:0000256" key="1">
    <source>
        <dbReference type="ARBA" id="ARBA00004496"/>
    </source>
</evidence>
<gene>
    <name evidence="12" type="ORF">ACAOBT_LOCUS11069</name>
</gene>
<dbReference type="EC" id="4.1.3.3" evidence="5"/>
<evidence type="ECO:0000256" key="9">
    <source>
        <dbReference type="ARBA" id="ARBA00023277"/>
    </source>
</evidence>
<dbReference type="PANTHER" id="PTHR12128:SF21">
    <property type="entry name" value="N-ACETYLNEURAMINATE LYASE"/>
    <property type="match status" value="1"/>
</dbReference>
<evidence type="ECO:0000256" key="6">
    <source>
        <dbReference type="ARBA" id="ARBA00022490"/>
    </source>
</evidence>
<evidence type="ECO:0000256" key="10">
    <source>
        <dbReference type="ARBA" id="ARBA00044906"/>
    </source>
</evidence>
<evidence type="ECO:0000256" key="3">
    <source>
        <dbReference type="ARBA" id="ARBA00006324"/>
    </source>
</evidence>
<dbReference type="Pfam" id="PF00701">
    <property type="entry name" value="DHDPS"/>
    <property type="match status" value="1"/>
</dbReference>
<keyword evidence="9" id="KW-0119">Carbohydrate metabolism</keyword>
<dbReference type="OrthoDB" id="191315at2759"/>
<dbReference type="SMART" id="SM01130">
    <property type="entry name" value="DHDPS"/>
    <property type="match status" value="1"/>
</dbReference>
<evidence type="ECO:0000313" key="13">
    <source>
        <dbReference type="Proteomes" id="UP001152888"/>
    </source>
</evidence>
<accession>A0A9P0PAN2</accession>
<keyword evidence="8" id="KW-0704">Schiff base</keyword>
<proteinExistence type="inferred from homology"/>
<comment type="catalytic activity">
    <reaction evidence="10">
        <text>aceneuramate = aldehydo-N-acetyl-D-mannosamine + pyruvate</text>
        <dbReference type="Rhea" id="RHEA:23296"/>
        <dbReference type="ChEBI" id="CHEBI:15361"/>
        <dbReference type="ChEBI" id="CHEBI:17122"/>
        <dbReference type="ChEBI" id="CHEBI:173083"/>
        <dbReference type="EC" id="4.1.3.3"/>
    </reaction>
</comment>
<comment type="subunit">
    <text evidence="4">Homotetramer.</text>
</comment>
<evidence type="ECO:0000313" key="12">
    <source>
        <dbReference type="EMBL" id="CAH1974399.1"/>
    </source>
</evidence>
<organism evidence="12 13">
    <name type="scientific">Acanthoscelides obtectus</name>
    <name type="common">Bean weevil</name>
    <name type="synonym">Bruchus obtectus</name>
    <dbReference type="NCBI Taxonomy" id="200917"/>
    <lineage>
        <taxon>Eukaryota</taxon>
        <taxon>Metazoa</taxon>
        <taxon>Ecdysozoa</taxon>
        <taxon>Arthropoda</taxon>
        <taxon>Hexapoda</taxon>
        <taxon>Insecta</taxon>
        <taxon>Pterygota</taxon>
        <taxon>Neoptera</taxon>
        <taxon>Endopterygota</taxon>
        <taxon>Coleoptera</taxon>
        <taxon>Polyphaga</taxon>
        <taxon>Cucujiformia</taxon>
        <taxon>Chrysomeloidea</taxon>
        <taxon>Chrysomelidae</taxon>
        <taxon>Bruchinae</taxon>
        <taxon>Bruchini</taxon>
        <taxon>Acanthoscelides</taxon>
    </lineage>
</organism>
<dbReference type="SUPFAM" id="SSF51569">
    <property type="entry name" value="Aldolase"/>
    <property type="match status" value="1"/>
</dbReference>
<dbReference type="GO" id="GO:0005737">
    <property type="term" value="C:cytoplasm"/>
    <property type="evidence" value="ECO:0007669"/>
    <property type="project" value="UniProtKB-SubCell"/>
</dbReference>
<evidence type="ECO:0000256" key="2">
    <source>
        <dbReference type="ARBA" id="ARBA00004878"/>
    </source>
</evidence>
<evidence type="ECO:0000256" key="7">
    <source>
        <dbReference type="ARBA" id="ARBA00023239"/>
    </source>
</evidence>
<evidence type="ECO:0000256" key="5">
    <source>
        <dbReference type="ARBA" id="ARBA00012911"/>
    </source>
</evidence>
<protein>
    <recommendedName>
        <fullName evidence="5">N-acetylneuraminate lyase</fullName>
        <ecNumber evidence="5">4.1.3.3</ecNumber>
    </recommendedName>
</protein>
<comment type="similarity">
    <text evidence="3">Belongs to the DapA family. NanA subfamily.</text>
</comment>
<dbReference type="AlphaFoldDB" id="A0A9P0PAN2"/>
<keyword evidence="13" id="KW-1185">Reference proteome</keyword>
<dbReference type="InterPro" id="IPR002220">
    <property type="entry name" value="DapA-like"/>
</dbReference>
<evidence type="ECO:0000256" key="8">
    <source>
        <dbReference type="ARBA" id="ARBA00023270"/>
    </source>
</evidence>
<keyword evidence="6" id="KW-0963">Cytoplasm</keyword>
<feature type="region of interest" description="Disordered" evidence="11">
    <location>
        <begin position="79"/>
        <end position="129"/>
    </location>
</feature>
<dbReference type="Proteomes" id="UP001152888">
    <property type="component" value="Unassembled WGS sequence"/>
</dbReference>
<dbReference type="GO" id="GO:0008747">
    <property type="term" value="F:N-acetylneuraminate lyase activity"/>
    <property type="evidence" value="ECO:0007669"/>
    <property type="project" value="UniProtKB-EC"/>
</dbReference>
<dbReference type="InterPro" id="IPR013785">
    <property type="entry name" value="Aldolase_TIM"/>
</dbReference>
<dbReference type="Gene3D" id="3.20.20.70">
    <property type="entry name" value="Aldolase class I"/>
    <property type="match status" value="1"/>
</dbReference>
<dbReference type="PANTHER" id="PTHR12128">
    <property type="entry name" value="DIHYDRODIPICOLINATE SYNTHASE"/>
    <property type="match status" value="1"/>
</dbReference>
<dbReference type="EMBL" id="CAKOFQ010006824">
    <property type="protein sequence ID" value="CAH1974399.1"/>
    <property type="molecule type" value="Genomic_DNA"/>
</dbReference>
<evidence type="ECO:0000256" key="11">
    <source>
        <dbReference type="SAM" id="MobiDB-lite"/>
    </source>
</evidence>
<sequence>MNSRYACSISVVLTVHCFPRIVGYVVTAKIMDINKMENEGNNKNDSVELIEINIVEGNESKDDEVPAKTAKDLFSDFKASDESDYEPDDHDPTDTDSDEPLSKRVKVKKDKGAKSKKDANDNASKAKKNYSQKYKKEWEAIPSVRPWISESVHGPHYFYCRFCKKDYKCGKTEIFKHMSAMKHKRHLSSTTQGVQQKFMFRGLLCPVVTPFVKSRAKEINYKLINPYAKFLKACGVKGILLNDVVGEGMSLTPEERKSLTEYWATLCKEKNQFLMVQIGGAPLKSVIDMAIHAEKLKVGAIVLMPDLYNRPKNHLDLIRYIKIISDYTDKIPILYHHYPKYTNLINIDMTSFLLDITGEIETFVGVIYTTNDLQEGLTALTLNPDKYVCFMGTDEVMLGAVASGFTCIMGNSINILPKLAESICQCIKDGEIKSAQASQNLLKKALDNIYCNVLMIFESYTIDYPKIVSHSHLVGYSPISIYETHSFLK</sequence>
<comment type="pathway">
    <text evidence="2">Amino-sugar metabolism; N-acetylneuraminate degradation.</text>
</comment>
<reference evidence="12" key="1">
    <citation type="submission" date="2022-03" db="EMBL/GenBank/DDBJ databases">
        <authorList>
            <person name="Sayadi A."/>
        </authorList>
    </citation>
    <scope>NUCLEOTIDE SEQUENCE</scope>
</reference>
<evidence type="ECO:0000256" key="4">
    <source>
        <dbReference type="ARBA" id="ARBA00011881"/>
    </source>
</evidence>
<keyword evidence="7" id="KW-0456">Lyase</keyword>
<name>A0A9P0PAN2_ACAOB</name>
<comment type="caution">
    <text evidence="12">The sequence shown here is derived from an EMBL/GenBank/DDBJ whole genome shotgun (WGS) entry which is preliminary data.</text>
</comment>
<feature type="compositionally biased region" description="Basic and acidic residues" evidence="11">
    <location>
        <begin position="110"/>
        <end position="120"/>
    </location>
</feature>